<proteinExistence type="predicted"/>
<dbReference type="KEGG" id="ccp:CHC_T00006979001"/>
<evidence type="ECO:0000313" key="1">
    <source>
        <dbReference type="EMBL" id="CDF40104.1"/>
    </source>
</evidence>
<name>R7QPS3_CHOCR</name>
<dbReference type="AlphaFoldDB" id="R7QPS3"/>
<sequence>MRVDVRVQPGAAAVAGVVVRDDGDVQREQLVDHGAAQLHAVVVRVRRQPLERRVAQDPVHGEDHGLGGRQPARGLPLIRRHRVAVTHRQRALPVTATRVLRGRYRLLQRLLAREFGWHSGGGGGGGEGRGVEEVQSCGVELRAPNTLRKG</sequence>
<dbReference type="RefSeq" id="XP_005710398.1">
    <property type="nucleotide sequence ID" value="XM_005710341.1"/>
</dbReference>
<reference evidence="2" key="1">
    <citation type="journal article" date="2013" name="Proc. Natl. Acad. Sci. U.S.A.">
        <title>Genome structure and metabolic features in the red seaweed Chondrus crispus shed light on evolution of the Archaeplastida.</title>
        <authorList>
            <person name="Collen J."/>
            <person name="Porcel B."/>
            <person name="Carre W."/>
            <person name="Ball S.G."/>
            <person name="Chaparro C."/>
            <person name="Tonon T."/>
            <person name="Barbeyron T."/>
            <person name="Michel G."/>
            <person name="Noel B."/>
            <person name="Valentin K."/>
            <person name="Elias M."/>
            <person name="Artiguenave F."/>
            <person name="Arun A."/>
            <person name="Aury J.M."/>
            <person name="Barbosa-Neto J.F."/>
            <person name="Bothwell J.H."/>
            <person name="Bouget F.Y."/>
            <person name="Brillet L."/>
            <person name="Cabello-Hurtado F."/>
            <person name="Capella-Gutierrez S."/>
            <person name="Charrier B."/>
            <person name="Cladiere L."/>
            <person name="Cock J.M."/>
            <person name="Coelho S.M."/>
            <person name="Colleoni C."/>
            <person name="Czjzek M."/>
            <person name="Da Silva C."/>
            <person name="Delage L."/>
            <person name="Denoeud F."/>
            <person name="Deschamps P."/>
            <person name="Dittami S.M."/>
            <person name="Gabaldon T."/>
            <person name="Gachon C.M."/>
            <person name="Groisillier A."/>
            <person name="Herve C."/>
            <person name="Jabbari K."/>
            <person name="Katinka M."/>
            <person name="Kloareg B."/>
            <person name="Kowalczyk N."/>
            <person name="Labadie K."/>
            <person name="Leblanc C."/>
            <person name="Lopez P.J."/>
            <person name="McLachlan D.H."/>
            <person name="Meslet-Cladiere L."/>
            <person name="Moustafa A."/>
            <person name="Nehr Z."/>
            <person name="Nyvall Collen P."/>
            <person name="Panaud O."/>
            <person name="Partensky F."/>
            <person name="Poulain J."/>
            <person name="Rensing S.A."/>
            <person name="Rousvoal S."/>
            <person name="Samson G."/>
            <person name="Symeonidi A."/>
            <person name="Weissenbach J."/>
            <person name="Zambounis A."/>
            <person name="Wincker P."/>
            <person name="Boyen C."/>
        </authorList>
    </citation>
    <scope>NUCLEOTIDE SEQUENCE [LARGE SCALE GENOMIC DNA]</scope>
    <source>
        <strain evidence="2">cv. Stackhouse</strain>
    </source>
</reference>
<accession>R7QPS3</accession>
<evidence type="ECO:0000313" key="2">
    <source>
        <dbReference type="Proteomes" id="UP000012073"/>
    </source>
</evidence>
<dbReference type="Gramene" id="CDF40104">
    <property type="protein sequence ID" value="CDF40104"/>
    <property type="gene ID" value="CHC_T00006979001"/>
</dbReference>
<keyword evidence="2" id="KW-1185">Reference proteome</keyword>
<dbReference type="EMBL" id="HG002126">
    <property type="protein sequence ID" value="CDF40104.1"/>
    <property type="molecule type" value="Genomic_DNA"/>
</dbReference>
<dbReference type="Proteomes" id="UP000012073">
    <property type="component" value="Unassembled WGS sequence"/>
</dbReference>
<dbReference type="GeneID" id="17318115"/>
<organism evidence="1 2">
    <name type="scientific">Chondrus crispus</name>
    <name type="common">Carrageen Irish moss</name>
    <name type="synonym">Polymorpha crispa</name>
    <dbReference type="NCBI Taxonomy" id="2769"/>
    <lineage>
        <taxon>Eukaryota</taxon>
        <taxon>Rhodophyta</taxon>
        <taxon>Florideophyceae</taxon>
        <taxon>Rhodymeniophycidae</taxon>
        <taxon>Gigartinales</taxon>
        <taxon>Gigartinaceae</taxon>
        <taxon>Chondrus</taxon>
    </lineage>
</organism>
<gene>
    <name evidence="1" type="ORF">CHC_T00006979001</name>
</gene>
<protein>
    <submittedName>
        <fullName evidence="1">Uncharacterized protein</fullName>
    </submittedName>
</protein>